<gene>
    <name evidence="9" type="ORF">H0A61_02405</name>
</gene>
<evidence type="ECO:0000313" key="10">
    <source>
        <dbReference type="Proteomes" id="UP000662904"/>
    </source>
</evidence>
<dbReference type="GO" id="GO:0005886">
    <property type="term" value="C:plasma membrane"/>
    <property type="evidence" value="ECO:0007669"/>
    <property type="project" value="UniProtKB-SubCell"/>
</dbReference>
<evidence type="ECO:0000256" key="8">
    <source>
        <dbReference type="SAM" id="Phobius"/>
    </source>
</evidence>
<feature type="transmembrane region" description="Helical" evidence="8">
    <location>
        <begin position="181"/>
        <end position="210"/>
    </location>
</feature>
<dbReference type="KEGG" id="kme:H0A61_02405"/>
<protein>
    <submittedName>
        <fullName evidence="9">Transport protein</fullName>
    </submittedName>
</protein>
<evidence type="ECO:0000256" key="7">
    <source>
        <dbReference type="ARBA" id="ARBA00023136"/>
    </source>
</evidence>
<proteinExistence type="inferred from homology"/>
<name>A0A8A0RP18_9FIRM</name>
<dbReference type="EMBL" id="CP059066">
    <property type="protein sequence ID" value="QSQ10013.1"/>
    <property type="molecule type" value="Genomic_DNA"/>
</dbReference>
<keyword evidence="6 8" id="KW-1133">Transmembrane helix</keyword>
<keyword evidence="7 8" id="KW-0472">Membrane</keyword>
<keyword evidence="4" id="KW-1003">Cell membrane</keyword>
<organism evidence="9 10">
    <name type="scientific">Koleobacter methoxysyntrophicus</name>
    <dbReference type="NCBI Taxonomy" id="2751313"/>
    <lineage>
        <taxon>Bacteria</taxon>
        <taxon>Bacillati</taxon>
        <taxon>Bacillota</taxon>
        <taxon>Clostridia</taxon>
        <taxon>Koleobacterales</taxon>
        <taxon>Koleobacteraceae</taxon>
        <taxon>Koleobacter</taxon>
    </lineage>
</organism>
<evidence type="ECO:0000256" key="5">
    <source>
        <dbReference type="ARBA" id="ARBA00022692"/>
    </source>
</evidence>
<dbReference type="InterPro" id="IPR002549">
    <property type="entry name" value="AI-2E-like"/>
</dbReference>
<dbReference type="Proteomes" id="UP000662904">
    <property type="component" value="Chromosome"/>
</dbReference>
<comment type="similarity">
    <text evidence="2">Belongs to the autoinducer-2 exporter (AI-2E) (TC 2.A.86) family.</text>
</comment>
<dbReference type="PANTHER" id="PTHR21716:SF53">
    <property type="entry name" value="PERMEASE PERM-RELATED"/>
    <property type="match status" value="1"/>
</dbReference>
<accession>A0A8A0RP18</accession>
<dbReference type="PANTHER" id="PTHR21716">
    <property type="entry name" value="TRANSMEMBRANE PROTEIN"/>
    <property type="match status" value="1"/>
</dbReference>
<keyword evidence="10" id="KW-1185">Reference proteome</keyword>
<keyword evidence="5 8" id="KW-0812">Transmembrane</keyword>
<feature type="transmembrane region" description="Helical" evidence="8">
    <location>
        <begin position="6"/>
        <end position="23"/>
    </location>
</feature>
<feature type="transmembrane region" description="Helical" evidence="8">
    <location>
        <begin position="222"/>
        <end position="250"/>
    </location>
</feature>
<evidence type="ECO:0000256" key="6">
    <source>
        <dbReference type="ARBA" id="ARBA00022989"/>
    </source>
</evidence>
<evidence type="ECO:0000256" key="2">
    <source>
        <dbReference type="ARBA" id="ARBA00009773"/>
    </source>
</evidence>
<sequence>MLFPFFIALFITYLLNPLVTYIENKGIPRVISIFIIYFALILIIAAISVYIIPLFTTEINNLIEIIPQYTKAAQEILLDFKEKYKNTGLPKGVQEVIDQNINALEGILLNILETILNSIIKLFTGFFSFILAPVLAFYLLKDLETIKQKAVKIIPAAYRKSIIRLLVEVDKTLGKYIRGQLIVSSLVALMTTLGLLFLKIDYAIIIGAVAGISNIIPYFGPIIGAIPAIAIASLKSPASVLWVIIILIVVQQIESGIISPKVMGDSIGLHPVIVILTLIFGGKVFGFWGIILIMPVVAVIKAVITFMINNITGVDKE</sequence>
<feature type="transmembrane region" description="Helical" evidence="8">
    <location>
        <begin position="30"/>
        <end position="52"/>
    </location>
</feature>
<reference evidence="9" key="1">
    <citation type="submission" date="2020-07" db="EMBL/GenBank/DDBJ databases">
        <title>Koleobacter methoxysyntrophicus gen. nov., sp. nov., a novel anaerobic bacterium isolated from deep subsurface oil field and proposal of Koleobacterales ord. nov. in the phylum Firmicutes.</title>
        <authorList>
            <person name="Sakamoto S."/>
            <person name="Tamaki H."/>
        </authorList>
    </citation>
    <scope>NUCLEOTIDE SEQUENCE</scope>
    <source>
        <strain evidence="9">NRmbB1</strain>
    </source>
</reference>
<feature type="transmembrane region" description="Helical" evidence="8">
    <location>
        <begin position="119"/>
        <end position="140"/>
    </location>
</feature>
<keyword evidence="3" id="KW-0813">Transport</keyword>
<evidence type="ECO:0000256" key="1">
    <source>
        <dbReference type="ARBA" id="ARBA00004651"/>
    </source>
</evidence>
<feature type="transmembrane region" description="Helical" evidence="8">
    <location>
        <begin position="287"/>
        <end position="308"/>
    </location>
</feature>
<evidence type="ECO:0000313" key="9">
    <source>
        <dbReference type="EMBL" id="QSQ10013.1"/>
    </source>
</evidence>
<dbReference type="AlphaFoldDB" id="A0A8A0RP18"/>
<evidence type="ECO:0000256" key="4">
    <source>
        <dbReference type="ARBA" id="ARBA00022475"/>
    </source>
</evidence>
<dbReference type="Pfam" id="PF01594">
    <property type="entry name" value="AI-2E_transport"/>
    <property type="match status" value="1"/>
</dbReference>
<evidence type="ECO:0000256" key="3">
    <source>
        <dbReference type="ARBA" id="ARBA00022448"/>
    </source>
</evidence>
<dbReference type="GO" id="GO:0055085">
    <property type="term" value="P:transmembrane transport"/>
    <property type="evidence" value="ECO:0007669"/>
    <property type="project" value="TreeGrafter"/>
</dbReference>
<comment type="subcellular location">
    <subcellularLocation>
        <location evidence="1">Cell membrane</location>
        <topology evidence="1">Multi-pass membrane protein</topology>
    </subcellularLocation>
</comment>